<evidence type="ECO:0000313" key="2">
    <source>
        <dbReference type="Proteomes" id="UP001317822"/>
    </source>
</evidence>
<sequence>MNIIDAAYQTVHDYPGGSESLAPRIGMSPAVLRNKVNPNNDTHHLTVREANMIMAFTKDYRMLHALSAEHGFVLQKAEDAAEGTVFQLLLRANAAEGDLDKELNDALADGRLTQNELKRVLAKNMAQASAQMALMRKLCEIVEQGRA</sequence>
<protein>
    <submittedName>
        <fullName evidence="1">Phage regulatory CII family protein</fullName>
    </submittedName>
</protein>
<dbReference type="InterPro" id="IPR009679">
    <property type="entry name" value="Phage_186_CII-like"/>
</dbReference>
<dbReference type="EMBL" id="AP027041">
    <property type="protein sequence ID" value="BDU17548.1"/>
    <property type="molecule type" value="Genomic_DNA"/>
</dbReference>
<dbReference type="Pfam" id="PF06892">
    <property type="entry name" value="Phage_CP76"/>
    <property type="match status" value="1"/>
</dbReference>
<dbReference type="Proteomes" id="UP001317822">
    <property type="component" value="Chromosome"/>
</dbReference>
<organism evidence="1 2">
    <name type="scientific">Lysobacter auxotrophicus</name>
    <dbReference type="NCBI Taxonomy" id="2992573"/>
    <lineage>
        <taxon>Bacteria</taxon>
        <taxon>Pseudomonadati</taxon>
        <taxon>Pseudomonadota</taxon>
        <taxon>Gammaproteobacteria</taxon>
        <taxon>Lysobacterales</taxon>
        <taxon>Lysobacteraceae</taxon>
        <taxon>Lysobacter</taxon>
    </lineage>
</organism>
<dbReference type="RefSeq" id="WP_281779474.1">
    <property type="nucleotide sequence ID" value="NZ_AP027041.1"/>
</dbReference>
<keyword evidence="2" id="KW-1185">Reference proteome</keyword>
<name>A0ABM8DG14_9GAMM</name>
<gene>
    <name evidence="1" type="ORF">LA521A_27490</name>
</gene>
<accession>A0ABM8DG14</accession>
<proteinExistence type="predicted"/>
<evidence type="ECO:0000313" key="1">
    <source>
        <dbReference type="EMBL" id="BDU17548.1"/>
    </source>
</evidence>
<reference evidence="1 2" key="1">
    <citation type="journal article" date="2023" name="Int. J. Syst. Evol. Microbiol.">
        <title>Physiological and genomic analyses of cobalamin (vitamin B12)-auxotrophy of Lysobacter auxotrophicus sp. nov., a methionine-auxotrophic chitinolytic bacterium isolated from chitin-treated soil.</title>
        <authorList>
            <person name="Saito A."/>
            <person name="Dohra H."/>
            <person name="Hamada M."/>
            <person name="Moriuchi R."/>
            <person name="Kotsuchibashi Y."/>
            <person name="Mori K."/>
        </authorList>
    </citation>
    <scope>NUCLEOTIDE SEQUENCE [LARGE SCALE GENOMIC DNA]</scope>
    <source>
        <strain evidence="1 2">5-21a</strain>
    </source>
</reference>